<dbReference type="Gene3D" id="1.10.1760.20">
    <property type="match status" value="1"/>
</dbReference>
<keyword evidence="1" id="KW-0812">Transmembrane</keyword>
<keyword evidence="1" id="KW-1133">Transmembrane helix</keyword>
<feature type="transmembrane region" description="Helical" evidence="1">
    <location>
        <begin position="12"/>
        <end position="32"/>
    </location>
</feature>
<reference evidence="2" key="1">
    <citation type="journal article" date="2012" name="PLoS ONE">
        <title>Gene sets for utilization of primary and secondary nutrition supplies in the distal gut of endangered iberian lynx.</title>
        <authorList>
            <person name="Alcaide M."/>
            <person name="Messina E."/>
            <person name="Richter M."/>
            <person name="Bargiela R."/>
            <person name="Peplies J."/>
            <person name="Huws S.A."/>
            <person name="Newbold C.J."/>
            <person name="Golyshin P.N."/>
            <person name="Simon M.A."/>
            <person name="Lopez G."/>
            <person name="Yakimov M.M."/>
            <person name="Ferrer M."/>
        </authorList>
    </citation>
    <scope>NUCLEOTIDE SEQUENCE</scope>
</reference>
<gene>
    <name evidence="2" type="ORF">EVA_09227</name>
</gene>
<sequence>MKNRIKIKKMVGISILTAMVVVLQLISTLIKIGPFSVTLALV</sequence>
<evidence type="ECO:0000256" key="1">
    <source>
        <dbReference type="SAM" id="Phobius"/>
    </source>
</evidence>
<dbReference type="AlphaFoldDB" id="J9CR75"/>
<dbReference type="EMBL" id="AMCI01002448">
    <property type="protein sequence ID" value="EJX02666.1"/>
    <property type="molecule type" value="Genomic_DNA"/>
</dbReference>
<keyword evidence="1" id="KW-0472">Membrane</keyword>
<organism evidence="2">
    <name type="scientific">gut metagenome</name>
    <dbReference type="NCBI Taxonomy" id="749906"/>
    <lineage>
        <taxon>unclassified sequences</taxon>
        <taxon>metagenomes</taxon>
        <taxon>organismal metagenomes</taxon>
    </lineage>
</organism>
<proteinExistence type="predicted"/>
<evidence type="ECO:0000313" key="2">
    <source>
        <dbReference type="EMBL" id="EJX02666.1"/>
    </source>
</evidence>
<comment type="caution">
    <text evidence="2">The sequence shown here is derived from an EMBL/GenBank/DDBJ whole genome shotgun (WGS) entry which is preliminary data.</text>
</comment>
<name>J9CR75_9ZZZZ</name>
<feature type="non-terminal residue" evidence="2">
    <location>
        <position position="42"/>
    </location>
</feature>
<protein>
    <submittedName>
        <fullName evidence="2">Uncharacterized protein</fullName>
    </submittedName>
</protein>
<accession>J9CR75</accession>